<evidence type="ECO:0000313" key="2">
    <source>
        <dbReference type="EMBL" id="KKM78490.1"/>
    </source>
</evidence>
<accession>A0A0F9MNX1</accession>
<gene>
    <name evidence="2" type="ORF">LCGC14_1359510</name>
</gene>
<feature type="compositionally biased region" description="Basic and acidic residues" evidence="1">
    <location>
        <begin position="1"/>
        <end position="12"/>
    </location>
</feature>
<evidence type="ECO:0000256" key="1">
    <source>
        <dbReference type="SAM" id="MobiDB-lite"/>
    </source>
</evidence>
<dbReference type="AlphaFoldDB" id="A0A0F9MNX1"/>
<organism evidence="2">
    <name type="scientific">marine sediment metagenome</name>
    <dbReference type="NCBI Taxonomy" id="412755"/>
    <lineage>
        <taxon>unclassified sequences</taxon>
        <taxon>metagenomes</taxon>
        <taxon>ecological metagenomes</taxon>
    </lineage>
</organism>
<comment type="caution">
    <text evidence="2">The sequence shown here is derived from an EMBL/GenBank/DDBJ whole genome shotgun (WGS) entry which is preliminary data.</text>
</comment>
<sequence>MARRGWHGDSRKCSRGCGRAQPDRAAQKEAIEVDTKAIYAIDQKKADALLAAKFPVEGLGLTDDGITFEGLPLAEVASSVQLRVSIAIGIALNPTLKILLIRNGNLLDDDSLKLVAQQAEKADAQVWVEYVTASAEGVSVMLEDGHIQEG</sequence>
<feature type="region of interest" description="Disordered" evidence="1">
    <location>
        <begin position="1"/>
        <end position="25"/>
    </location>
</feature>
<reference evidence="2" key="1">
    <citation type="journal article" date="2015" name="Nature">
        <title>Complex archaea that bridge the gap between prokaryotes and eukaryotes.</title>
        <authorList>
            <person name="Spang A."/>
            <person name="Saw J.H."/>
            <person name="Jorgensen S.L."/>
            <person name="Zaremba-Niedzwiedzka K."/>
            <person name="Martijn J."/>
            <person name="Lind A.E."/>
            <person name="van Eijk R."/>
            <person name="Schleper C."/>
            <person name="Guy L."/>
            <person name="Ettema T.J."/>
        </authorList>
    </citation>
    <scope>NUCLEOTIDE SEQUENCE</scope>
</reference>
<protein>
    <submittedName>
        <fullName evidence="2">Uncharacterized protein</fullName>
    </submittedName>
</protein>
<dbReference type="EMBL" id="LAZR01008484">
    <property type="protein sequence ID" value="KKM78490.1"/>
    <property type="molecule type" value="Genomic_DNA"/>
</dbReference>
<proteinExistence type="predicted"/>
<name>A0A0F9MNX1_9ZZZZ</name>